<reference evidence="1" key="1">
    <citation type="journal article" date="2007" name="Science">
        <title>Draft genome of the filarial nematode parasite Brugia malayi.</title>
        <authorList>
            <person name="Ghedin E."/>
            <person name="Wang S."/>
            <person name="Spiro D."/>
            <person name="Caler E."/>
            <person name="Zhao Q."/>
            <person name="Crabtree J."/>
            <person name="Allen J.E."/>
            <person name="Delcher A.L."/>
            <person name="Guiliano D.B."/>
            <person name="Miranda-Saavedra D."/>
            <person name="Angiuoli S.V."/>
            <person name="Creasy T."/>
            <person name="Amedeo P."/>
            <person name="Haas B."/>
            <person name="El-Sayed N.M."/>
            <person name="Wortman J.R."/>
            <person name="Feldblyum T."/>
            <person name="Tallon L."/>
            <person name="Schatz M."/>
            <person name="Shumway M."/>
            <person name="Koo H."/>
            <person name="Salzberg S.L."/>
            <person name="Schobel S."/>
            <person name="Pertea M."/>
            <person name="Pop M."/>
            <person name="White O."/>
            <person name="Barton G.J."/>
            <person name="Carlow C.K."/>
            <person name="Crawford M.J."/>
            <person name="Daub J."/>
            <person name="Dimmic M.W."/>
            <person name="Estes C.F."/>
            <person name="Foster J.M."/>
            <person name="Ganatra M."/>
            <person name="Gregory W.F."/>
            <person name="Johnson N.M."/>
            <person name="Jin J."/>
            <person name="Komuniecki R."/>
            <person name="Korf I."/>
            <person name="Kumar S."/>
            <person name="Laney S."/>
            <person name="Li B.W."/>
            <person name="Li W."/>
            <person name="Lindblom T.H."/>
            <person name="Lustigman S."/>
            <person name="Ma D."/>
            <person name="Maina C.V."/>
            <person name="Martin D.M."/>
            <person name="McCarter J.P."/>
            <person name="McReynolds L."/>
            <person name="Mitreva M."/>
            <person name="Nutman T.B."/>
            <person name="Parkinson J."/>
            <person name="Peregrin-Alvarez J.M."/>
            <person name="Poole C."/>
            <person name="Ren Q."/>
            <person name="Saunders L."/>
            <person name="Sluder A.E."/>
            <person name="Smith K."/>
            <person name="Stanke M."/>
            <person name="Unnasch T.R."/>
            <person name="Ware J."/>
            <person name="Wei A.D."/>
            <person name="Weil G."/>
            <person name="Williams D.J."/>
            <person name="Zhang Y."/>
            <person name="Williams S.A."/>
            <person name="Fraser-Liggett C."/>
            <person name="Slatko B."/>
            <person name="Blaxter M.L."/>
            <person name="Scott A.L."/>
        </authorList>
    </citation>
    <scope>NUCLEOTIDE SEQUENCE</scope>
    <source>
        <strain evidence="1">FR3</strain>
    </source>
</reference>
<protein>
    <submittedName>
        <fullName evidence="1">Bm11842</fullName>
    </submittedName>
</protein>
<accession>A0A1I9GAJ3</accession>
<proteinExistence type="predicted"/>
<feature type="non-terminal residue" evidence="1">
    <location>
        <position position="169"/>
    </location>
</feature>
<gene>
    <name evidence="1" type="primary">Bm11842</name>
    <name evidence="1" type="ORF">BM_Bm11842</name>
</gene>
<sequence>MSLWGPFPFKPPQAHWSWSVEERNNRMDRYYRGLSVWRWRHRGFLESRWSPVHKGRLKKQVLMSVKDGRSGSNRADAPKARGEGRQAKWAWLSPMQKRWGDNCSYLTVTHRTQRGDRQSPRPRVDTDYSTETRMVAPTWTLLLSALSMSAASGHRRLPRYLQYGYATEE</sequence>
<dbReference type="EMBL" id="LN860535">
    <property type="protein sequence ID" value="CDQ07534.1"/>
    <property type="molecule type" value="Genomic_DNA"/>
</dbReference>
<name>A0A1I9GAJ3_BRUMA</name>
<evidence type="ECO:0000313" key="1">
    <source>
        <dbReference type="EMBL" id="CDQ07534.1"/>
    </source>
</evidence>
<reference evidence="1" key="2">
    <citation type="submission" date="2012-12" db="EMBL/GenBank/DDBJ databases">
        <authorList>
            <consortium name="WormBase Consortium"/>
            <person name="Ghedin E."/>
            <person name="Paulini M."/>
        </authorList>
    </citation>
    <scope>NUCLEOTIDE SEQUENCE</scope>
    <source>
        <strain evidence="1">FR3</strain>
    </source>
</reference>
<dbReference type="AlphaFoldDB" id="A0A1I9GAJ3"/>
<organism evidence="1">
    <name type="scientific">Brugia malayi</name>
    <name type="common">Filarial nematode worm</name>
    <dbReference type="NCBI Taxonomy" id="6279"/>
    <lineage>
        <taxon>Eukaryota</taxon>
        <taxon>Metazoa</taxon>
        <taxon>Ecdysozoa</taxon>
        <taxon>Nematoda</taxon>
        <taxon>Chromadorea</taxon>
        <taxon>Rhabditida</taxon>
        <taxon>Spirurina</taxon>
        <taxon>Spiruromorpha</taxon>
        <taxon>Filarioidea</taxon>
        <taxon>Onchocercidae</taxon>
        <taxon>Brugia</taxon>
    </lineage>
</organism>